<protein>
    <submittedName>
        <fullName evidence="1">Uncharacterized protein</fullName>
    </submittedName>
</protein>
<dbReference type="EMBL" id="CP037452">
    <property type="protein sequence ID" value="QDV50907.1"/>
    <property type="molecule type" value="Genomic_DNA"/>
</dbReference>
<evidence type="ECO:0000313" key="2">
    <source>
        <dbReference type="Proteomes" id="UP000318313"/>
    </source>
</evidence>
<dbReference type="Proteomes" id="UP000318313">
    <property type="component" value="Chromosome"/>
</dbReference>
<proteinExistence type="predicted"/>
<dbReference type="KEGG" id="gfm:Enr17x_29520"/>
<dbReference type="RefSeq" id="WP_145309740.1">
    <property type="nucleotide sequence ID" value="NZ_CP037452.1"/>
</dbReference>
<name>A0A518ICT1_9PLAN</name>
<reference evidence="1 2" key="1">
    <citation type="submission" date="2019-03" db="EMBL/GenBank/DDBJ databases">
        <title>Deep-cultivation of Planctomycetes and their phenomic and genomic characterization uncovers novel biology.</title>
        <authorList>
            <person name="Wiegand S."/>
            <person name="Jogler M."/>
            <person name="Boedeker C."/>
            <person name="Pinto D."/>
            <person name="Vollmers J."/>
            <person name="Rivas-Marin E."/>
            <person name="Kohn T."/>
            <person name="Peeters S.H."/>
            <person name="Heuer A."/>
            <person name="Rast P."/>
            <person name="Oberbeckmann S."/>
            <person name="Bunk B."/>
            <person name="Jeske O."/>
            <person name="Meyerdierks A."/>
            <person name="Storesund J.E."/>
            <person name="Kallscheuer N."/>
            <person name="Luecker S."/>
            <person name="Lage O.M."/>
            <person name="Pohl T."/>
            <person name="Merkel B.J."/>
            <person name="Hornburger P."/>
            <person name="Mueller R.-W."/>
            <person name="Bruemmer F."/>
            <person name="Labrenz M."/>
            <person name="Spormann A.M."/>
            <person name="Op den Camp H."/>
            <person name="Overmann J."/>
            <person name="Amann R."/>
            <person name="Jetten M.S.M."/>
            <person name="Mascher T."/>
            <person name="Medema M.H."/>
            <person name="Devos D.P."/>
            <person name="Kaster A.-K."/>
            <person name="Ovreas L."/>
            <person name="Rohde M."/>
            <person name="Galperin M.Y."/>
            <person name="Jogler C."/>
        </authorList>
    </citation>
    <scope>NUCLEOTIDE SEQUENCE [LARGE SCALE GENOMIC DNA]</scope>
    <source>
        <strain evidence="1 2">Enr17</strain>
    </source>
</reference>
<accession>A0A518ICT1</accession>
<organism evidence="1 2">
    <name type="scientific">Gimesia fumaroli</name>
    <dbReference type="NCBI Taxonomy" id="2527976"/>
    <lineage>
        <taxon>Bacteria</taxon>
        <taxon>Pseudomonadati</taxon>
        <taxon>Planctomycetota</taxon>
        <taxon>Planctomycetia</taxon>
        <taxon>Planctomycetales</taxon>
        <taxon>Planctomycetaceae</taxon>
        <taxon>Gimesia</taxon>
    </lineage>
</organism>
<dbReference type="OrthoDB" id="283452at2"/>
<gene>
    <name evidence="1" type="ORF">Enr17x_29520</name>
</gene>
<dbReference type="AlphaFoldDB" id="A0A518ICT1"/>
<sequence>MEYDLSYHVTCKLQQESGRKLTMKRLEQSLTYAGLIEGVPNKKTNDWRIEHDLRRAARDGQIVGEPYLIPPQRRDYLREPGDMDVLREQKSHYPKEWERDPEWLPLICCIGYFESIKAARDPKMDGSCLTIVWYQDDYALPINDKILQTLKQLDWDRLAFDYEW</sequence>
<evidence type="ECO:0000313" key="1">
    <source>
        <dbReference type="EMBL" id="QDV50907.1"/>
    </source>
</evidence>
<keyword evidence="2" id="KW-1185">Reference proteome</keyword>